<proteinExistence type="predicted"/>
<feature type="chain" id="PRO_5014266471" description="Malate synthase C-terminal domain-containing protein" evidence="1">
    <location>
        <begin position="22"/>
        <end position="136"/>
    </location>
</feature>
<dbReference type="STRING" id="1679444.PYTT_1169"/>
<accession>A0A1C7PBM3</accession>
<keyword evidence="1" id="KW-0732">Signal</keyword>
<protein>
    <recommendedName>
        <fullName evidence="2">Malate synthase C-terminal domain-containing protein</fullName>
    </recommendedName>
</protein>
<sequence>MKYILSAAMLAPVAMVQPAFAQDADEAPASKEQQVLEAMVAVTAGAIEIIAEIKDTATADAAAQGLEQLATLAAQVSEAAKGVDPEAMGKLIQENAEDIEKLDTTYQSMLKVLAEKEYFGSAALKTAVEKLEAAQK</sequence>
<dbReference type="Pfam" id="PF20659">
    <property type="entry name" value="MS_C"/>
    <property type="match status" value="1"/>
</dbReference>
<dbReference type="EMBL" id="LT629973">
    <property type="protein sequence ID" value="SEH84544.1"/>
    <property type="molecule type" value="Genomic_DNA"/>
</dbReference>
<evidence type="ECO:0000313" key="3">
    <source>
        <dbReference type="EMBL" id="SEH84544.1"/>
    </source>
</evidence>
<name>A0A1C7PBM3_9BACT</name>
<dbReference type="AlphaFoldDB" id="A0A1C7PBM3"/>
<reference evidence="4" key="1">
    <citation type="submission" date="2016-09" db="EMBL/GenBank/DDBJ databases">
        <authorList>
            <person name="Koehorst J."/>
        </authorList>
    </citation>
    <scope>NUCLEOTIDE SEQUENCE [LARGE SCALE GENOMIC DNA]</scope>
</reference>
<keyword evidence="4" id="KW-1185">Reference proteome</keyword>
<dbReference type="InterPro" id="IPR048355">
    <property type="entry name" value="MS_C"/>
</dbReference>
<dbReference type="RefSeq" id="WP_067776149.1">
    <property type="nucleotide sequence ID" value="NZ_LIGX01000026.1"/>
</dbReference>
<feature type="signal peptide" evidence="1">
    <location>
        <begin position="1"/>
        <end position="21"/>
    </location>
</feature>
<feature type="domain" description="Malate synthase C-terminal" evidence="2">
    <location>
        <begin position="37"/>
        <end position="116"/>
    </location>
</feature>
<dbReference type="KEGG" id="agl:PYTT_1169"/>
<dbReference type="Proteomes" id="UP000176204">
    <property type="component" value="Chromosome I"/>
</dbReference>
<evidence type="ECO:0000313" key="4">
    <source>
        <dbReference type="Proteomes" id="UP000176204"/>
    </source>
</evidence>
<gene>
    <name evidence="3" type="ORF">PYTT_1169</name>
</gene>
<organism evidence="3 4">
    <name type="scientific">Akkermansia glycaniphila</name>
    <dbReference type="NCBI Taxonomy" id="1679444"/>
    <lineage>
        <taxon>Bacteria</taxon>
        <taxon>Pseudomonadati</taxon>
        <taxon>Verrucomicrobiota</taxon>
        <taxon>Verrucomicrobiia</taxon>
        <taxon>Verrucomicrobiales</taxon>
        <taxon>Akkermansiaceae</taxon>
        <taxon>Akkermansia</taxon>
    </lineage>
</organism>
<evidence type="ECO:0000259" key="2">
    <source>
        <dbReference type="Pfam" id="PF20659"/>
    </source>
</evidence>
<evidence type="ECO:0000256" key="1">
    <source>
        <dbReference type="SAM" id="SignalP"/>
    </source>
</evidence>